<dbReference type="GO" id="GO:0046872">
    <property type="term" value="F:metal ion binding"/>
    <property type="evidence" value="ECO:0007669"/>
    <property type="project" value="InterPro"/>
</dbReference>
<dbReference type="HOGENOM" id="CLU_103574_1_1_3"/>
<dbReference type="EMBL" id="BA000045">
    <property type="protein sequence ID" value="BAC90161.1"/>
    <property type="molecule type" value="Genomic_DNA"/>
</dbReference>
<feature type="domain" description="Alcohol dehydrogenase iron-type/glycerol dehydrogenase GldA" evidence="2">
    <location>
        <begin position="9"/>
        <end position="107"/>
    </location>
</feature>
<dbReference type="PANTHER" id="PTHR43633:SF1">
    <property type="entry name" value="ALCOHOL DEHYDROGENASE YQHD"/>
    <property type="match status" value="1"/>
</dbReference>
<name>Q7NIG3_GLOVI</name>
<dbReference type="Pfam" id="PF00465">
    <property type="entry name" value="Fe-ADH"/>
    <property type="match status" value="1"/>
</dbReference>
<dbReference type="OrthoDB" id="9804734at2"/>
<dbReference type="InParanoid" id="Q7NIG3"/>
<evidence type="ECO:0000256" key="1">
    <source>
        <dbReference type="ARBA" id="ARBA00023002"/>
    </source>
</evidence>
<dbReference type="AlphaFoldDB" id="Q7NIG3"/>
<keyword evidence="1" id="KW-0560">Oxidoreductase</keyword>
<dbReference type="STRING" id="251221.gene:10759715"/>
<dbReference type="Gene3D" id="3.40.50.1970">
    <property type="match status" value="1"/>
</dbReference>
<dbReference type="eggNOG" id="COG1979">
    <property type="taxonomic scope" value="Bacteria"/>
</dbReference>
<proteinExistence type="predicted"/>
<dbReference type="InterPro" id="IPR044731">
    <property type="entry name" value="BDH-like"/>
</dbReference>
<dbReference type="EnsemblBacteria" id="BAC90161">
    <property type="protein sequence ID" value="BAC90161"/>
    <property type="gene ID" value="BAC90161"/>
</dbReference>
<dbReference type="KEGG" id="gvi:gll2220"/>
<evidence type="ECO:0000259" key="2">
    <source>
        <dbReference type="Pfam" id="PF00465"/>
    </source>
</evidence>
<dbReference type="GO" id="GO:1990362">
    <property type="term" value="F:butanol dehydrogenase (NAD+) activity"/>
    <property type="evidence" value="ECO:0007669"/>
    <property type="project" value="InterPro"/>
</dbReference>
<keyword evidence="4" id="KW-1185">Reference proteome</keyword>
<protein>
    <submittedName>
        <fullName evidence="3">Gll2220 protein</fullName>
    </submittedName>
</protein>
<dbReference type="SUPFAM" id="SSF56796">
    <property type="entry name" value="Dehydroquinate synthase-like"/>
    <property type="match status" value="1"/>
</dbReference>
<reference evidence="3 4" key="2">
    <citation type="journal article" date="2003" name="DNA Res.">
        <title>Complete genome structure of Gloeobacter violaceus PCC 7421, a cyanobacterium that lacks thylakoids (supplement).</title>
        <authorList>
            <person name="Nakamura Y."/>
            <person name="Kaneko T."/>
            <person name="Sato S."/>
            <person name="Mimuro M."/>
            <person name="Miyashita H."/>
            <person name="Tsuchiya T."/>
            <person name="Sasamoto S."/>
            <person name="Watanabe A."/>
            <person name="Kawashima K."/>
            <person name="Kishida Y."/>
            <person name="Kiyokawa C."/>
            <person name="Kohara M."/>
            <person name="Matsumoto M."/>
            <person name="Matsuno A."/>
            <person name="Nakazaki N."/>
            <person name="Shimpo S."/>
            <person name="Takeuchi C."/>
            <person name="Yamada M."/>
            <person name="Tabata S."/>
        </authorList>
    </citation>
    <scope>NUCLEOTIDE SEQUENCE [LARGE SCALE GENOMIC DNA]</scope>
    <source>
        <strain evidence="4">ATCC 29082 / PCC 7421</strain>
    </source>
</reference>
<dbReference type="Proteomes" id="UP000000557">
    <property type="component" value="Chromosome"/>
</dbReference>
<dbReference type="RefSeq" id="WP_011142217.1">
    <property type="nucleotide sequence ID" value="NC_005125.1"/>
</dbReference>
<dbReference type="InterPro" id="IPR001670">
    <property type="entry name" value="ADH_Fe/GldA"/>
</dbReference>
<evidence type="ECO:0000313" key="4">
    <source>
        <dbReference type="Proteomes" id="UP000000557"/>
    </source>
</evidence>
<reference evidence="3 4" key="1">
    <citation type="journal article" date="2003" name="DNA Res.">
        <title>Complete genome structure of Gloeobacter violaceus PCC 7421, a cyanobacterium that lacks thylakoids.</title>
        <authorList>
            <person name="Nakamura Y."/>
            <person name="Kaneko T."/>
            <person name="Sato S."/>
            <person name="Mimuro M."/>
            <person name="Miyashita H."/>
            <person name="Tsuchiya T."/>
            <person name="Sasamoto S."/>
            <person name="Watanabe A."/>
            <person name="Kawashima K."/>
            <person name="Kishida Y."/>
            <person name="Kiyokawa C."/>
            <person name="Kohara M."/>
            <person name="Matsumoto M."/>
            <person name="Matsuno A."/>
            <person name="Nakazaki N."/>
            <person name="Shimpo S."/>
            <person name="Takeuchi C."/>
            <person name="Yamada M."/>
            <person name="Tabata S."/>
        </authorList>
    </citation>
    <scope>NUCLEOTIDE SEQUENCE [LARGE SCALE GENOMIC DNA]</scope>
    <source>
        <strain evidence="4">ATCC 29082 / PCC 7421</strain>
    </source>
</reference>
<sequence length="121" mass="13292">MRNFSFRNPVKILFGRGQIAEIAHEIPPDAKVLMTYGGGSIKTNGVYDQVKAALARHRVVEFGGIKPNPHYETLMHAVQVAKEERIDFLLAVGGGSVLDGTKFIGIKHVVRNVLSVRKPSL</sequence>
<gene>
    <name evidence="3" type="ordered locus">gll2220</name>
</gene>
<evidence type="ECO:0000313" key="3">
    <source>
        <dbReference type="EMBL" id="BAC90161.1"/>
    </source>
</evidence>
<organism evidence="3 4">
    <name type="scientific">Gloeobacter violaceus (strain ATCC 29082 / PCC 7421)</name>
    <dbReference type="NCBI Taxonomy" id="251221"/>
    <lineage>
        <taxon>Bacteria</taxon>
        <taxon>Bacillati</taxon>
        <taxon>Cyanobacteriota</taxon>
        <taxon>Cyanophyceae</taxon>
        <taxon>Gloeobacterales</taxon>
        <taxon>Gloeobacteraceae</taxon>
        <taxon>Gloeobacter</taxon>
    </lineage>
</organism>
<accession>Q7NIG3</accession>
<dbReference type="PANTHER" id="PTHR43633">
    <property type="entry name" value="ALCOHOL DEHYDROGENASE YQHD"/>
    <property type="match status" value="1"/>
</dbReference>